<dbReference type="PANTHER" id="PTHR47249">
    <property type="entry name" value="VACUOLAR PROTEIN 8"/>
    <property type="match status" value="1"/>
</dbReference>
<organism evidence="9 10">
    <name type="scientific">Lobosporangium transversale</name>
    <dbReference type="NCBI Taxonomy" id="64571"/>
    <lineage>
        <taxon>Eukaryota</taxon>
        <taxon>Fungi</taxon>
        <taxon>Fungi incertae sedis</taxon>
        <taxon>Mucoromycota</taxon>
        <taxon>Mortierellomycotina</taxon>
        <taxon>Mortierellomycetes</taxon>
        <taxon>Mortierellales</taxon>
        <taxon>Mortierellaceae</taxon>
        <taxon>Lobosporangium</taxon>
    </lineage>
</organism>
<dbReference type="InterPro" id="IPR000225">
    <property type="entry name" value="Armadillo"/>
</dbReference>
<name>A0A1Y2GVX1_9FUNG</name>
<dbReference type="RefSeq" id="XP_021883686.1">
    <property type="nucleotide sequence ID" value="XM_022020384.1"/>
</dbReference>
<feature type="repeat" description="ARM" evidence="8">
    <location>
        <begin position="37"/>
        <end position="79"/>
    </location>
</feature>
<dbReference type="InParanoid" id="A0A1Y2GVX1"/>
<keyword evidence="5" id="KW-0472">Membrane</keyword>
<dbReference type="InterPro" id="IPR045156">
    <property type="entry name" value="Vac8"/>
</dbReference>
<dbReference type="InterPro" id="IPR016024">
    <property type="entry name" value="ARM-type_fold"/>
</dbReference>
<evidence type="ECO:0000313" key="9">
    <source>
        <dbReference type="EMBL" id="ORZ23872.1"/>
    </source>
</evidence>
<protein>
    <recommendedName>
        <fullName evidence="7">Vacuolar protein 8</fullName>
    </recommendedName>
</protein>
<evidence type="ECO:0000256" key="4">
    <source>
        <dbReference type="ARBA" id="ARBA00022737"/>
    </source>
</evidence>
<dbReference type="Proteomes" id="UP000193648">
    <property type="component" value="Unassembled WGS sequence"/>
</dbReference>
<dbReference type="AlphaFoldDB" id="A0A1Y2GVX1"/>
<dbReference type="OrthoDB" id="2381382at2759"/>
<accession>A0A1Y2GVX1</accession>
<evidence type="ECO:0000256" key="1">
    <source>
        <dbReference type="ARBA" id="ARBA00004592"/>
    </source>
</evidence>
<dbReference type="PANTHER" id="PTHR47249:SF1">
    <property type="entry name" value="VACUOLAR PROTEIN 8"/>
    <property type="match status" value="1"/>
</dbReference>
<dbReference type="SUPFAM" id="SSF48371">
    <property type="entry name" value="ARM repeat"/>
    <property type="match status" value="2"/>
</dbReference>
<sequence length="477" mass="52073">MRAFSLLVHSSNVDLQRSAAIAFSQLTREDFIKVEAKVIKLIVSLLQTNDSQTLKAALDTLINLMTSVENVLSFVQSGGLEWIKRIITMMQETEIVLSAVRCLSHLAITESLSIAVAEAGLVIPLAHLTQSEDDKIKEDVVSMLARLAKTGENKQHLIDGGAIPALIRVLKCHNPDAQSYAIMAIVEMGASPFDVTALNMASSEVLGIFVSLTGSTNVLLKTMGVTAVRKWLEDKHCNIEFVRAGLLQSLCPDLQSTDADVLLRSLTCINMISECLENQPQVLNMKIEGRLIELMEDTENDFAQGLAISTLFRISHNSERGRQVLFDAGIVQRMRPVVLQTIPNNQALLAAIVSTLSDSVNLRQKILPQGAIEIFVCCTTSSFDRAQRYGMDALNKLLMKLSDLKYYVAAWDVPAGGIHGCLTRSLGDTDIAAQKRALMMITALLKGNNGILIKRLKNSTQIKAAISRISTTSGTVP</sequence>
<dbReference type="SMART" id="SM00185">
    <property type="entry name" value="ARM"/>
    <property type="match status" value="5"/>
</dbReference>
<evidence type="ECO:0000256" key="7">
    <source>
        <dbReference type="ARBA" id="ARBA00026209"/>
    </source>
</evidence>
<proteinExistence type="inferred from homology"/>
<comment type="similarity">
    <text evidence="2">Belongs to the beta-catenin family.</text>
</comment>
<dbReference type="GO" id="GO:0005774">
    <property type="term" value="C:vacuolar membrane"/>
    <property type="evidence" value="ECO:0007669"/>
    <property type="project" value="UniProtKB-SubCell"/>
</dbReference>
<dbReference type="InterPro" id="IPR011989">
    <property type="entry name" value="ARM-like"/>
</dbReference>
<evidence type="ECO:0000256" key="3">
    <source>
        <dbReference type="ARBA" id="ARBA00022554"/>
    </source>
</evidence>
<feature type="non-terminal residue" evidence="9">
    <location>
        <position position="477"/>
    </location>
</feature>
<comment type="subcellular location">
    <subcellularLocation>
        <location evidence="1">Vacuole membrane</location>
        <topology evidence="1">Lipid-anchor</topology>
    </subcellularLocation>
</comment>
<dbReference type="GO" id="GO:0071562">
    <property type="term" value="P:nucleus-vacuole junction assembly"/>
    <property type="evidence" value="ECO:0007669"/>
    <property type="project" value="InterPro"/>
</dbReference>
<gene>
    <name evidence="9" type="ORF">BCR41DRAFT_293440</name>
</gene>
<keyword evidence="4" id="KW-0677">Repeat</keyword>
<evidence type="ECO:0000313" key="10">
    <source>
        <dbReference type="Proteomes" id="UP000193648"/>
    </source>
</evidence>
<evidence type="ECO:0000256" key="5">
    <source>
        <dbReference type="ARBA" id="ARBA00023136"/>
    </source>
</evidence>
<keyword evidence="3" id="KW-0926">Vacuole</keyword>
<keyword evidence="10" id="KW-1185">Reference proteome</keyword>
<dbReference type="GeneID" id="33562228"/>
<evidence type="ECO:0000256" key="6">
    <source>
        <dbReference type="ARBA" id="ARBA00023288"/>
    </source>
</evidence>
<comment type="caution">
    <text evidence="9">The sequence shown here is derived from an EMBL/GenBank/DDBJ whole genome shotgun (WGS) entry which is preliminary data.</text>
</comment>
<dbReference type="STRING" id="64571.A0A1Y2GVX1"/>
<dbReference type="PROSITE" id="PS50176">
    <property type="entry name" value="ARM_REPEAT"/>
    <property type="match status" value="1"/>
</dbReference>
<evidence type="ECO:0000256" key="2">
    <source>
        <dbReference type="ARBA" id="ARBA00005462"/>
    </source>
</evidence>
<keyword evidence="6" id="KW-0449">Lipoprotein</keyword>
<dbReference type="Gene3D" id="1.25.10.10">
    <property type="entry name" value="Leucine-rich Repeat Variant"/>
    <property type="match status" value="2"/>
</dbReference>
<dbReference type="GO" id="GO:0043495">
    <property type="term" value="F:protein-membrane adaptor activity"/>
    <property type="evidence" value="ECO:0007669"/>
    <property type="project" value="InterPro"/>
</dbReference>
<reference evidence="9 10" key="1">
    <citation type="submission" date="2016-07" db="EMBL/GenBank/DDBJ databases">
        <title>Pervasive Adenine N6-methylation of Active Genes in Fungi.</title>
        <authorList>
            <consortium name="DOE Joint Genome Institute"/>
            <person name="Mondo S.J."/>
            <person name="Dannebaum R.O."/>
            <person name="Kuo R.C."/>
            <person name="Labutti K."/>
            <person name="Haridas S."/>
            <person name="Kuo A."/>
            <person name="Salamov A."/>
            <person name="Ahrendt S.R."/>
            <person name="Lipzen A."/>
            <person name="Sullivan W."/>
            <person name="Andreopoulos W.B."/>
            <person name="Clum A."/>
            <person name="Lindquist E."/>
            <person name="Daum C."/>
            <person name="Ramamoorthy G.K."/>
            <person name="Gryganskyi A."/>
            <person name="Culley D."/>
            <person name="Magnuson J.K."/>
            <person name="James T.Y."/>
            <person name="O'Malley M.A."/>
            <person name="Stajich J.E."/>
            <person name="Spatafora J.W."/>
            <person name="Visel A."/>
            <person name="Grigoriev I.V."/>
        </authorList>
    </citation>
    <scope>NUCLEOTIDE SEQUENCE [LARGE SCALE GENOMIC DNA]</scope>
    <source>
        <strain evidence="9 10">NRRL 3116</strain>
    </source>
</reference>
<evidence type="ECO:0000256" key="8">
    <source>
        <dbReference type="PROSITE-ProRule" id="PRU00259"/>
    </source>
</evidence>
<dbReference type="EMBL" id="MCFF01000009">
    <property type="protein sequence ID" value="ORZ23872.1"/>
    <property type="molecule type" value="Genomic_DNA"/>
</dbReference>